<dbReference type="RefSeq" id="WP_330937681.1">
    <property type="nucleotide sequence ID" value="NZ_JAZGJU010000162.1"/>
</dbReference>
<keyword evidence="1" id="KW-0812">Transmembrane</keyword>
<comment type="caution">
    <text evidence="2">The sequence shown here is derived from an EMBL/GenBank/DDBJ whole genome shotgun (WGS) entry which is preliminary data.</text>
</comment>
<proteinExistence type="predicted"/>
<name>A0ABU7R6U0_9FLAO</name>
<protein>
    <submittedName>
        <fullName evidence="2">Uncharacterized protein</fullName>
    </submittedName>
</protein>
<dbReference type="Proteomes" id="UP001350005">
    <property type="component" value="Unassembled WGS sequence"/>
</dbReference>
<reference evidence="2 3" key="1">
    <citation type="submission" date="2024-01" db="EMBL/GenBank/DDBJ databases">
        <title>Whole genome of Chryseobacterium arthrosphaerae NNCa 2741.</title>
        <authorList>
            <person name="Boriskina E.V."/>
            <person name="Gordinskaya N.A."/>
            <person name="Kropotov V.S."/>
            <person name="Alekseeva A.E."/>
            <person name="Makhova M.A."/>
            <person name="Kryazhev D.V."/>
            <person name="Shkurkina I.S."/>
        </authorList>
    </citation>
    <scope>NUCLEOTIDE SEQUENCE [LARGE SCALE GENOMIC DNA]</scope>
    <source>
        <strain evidence="2 3">NNCa 2741</strain>
    </source>
</reference>
<keyword evidence="1" id="KW-0472">Membrane</keyword>
<accession>A0ABU7R6U0</accession>
<feature type="transmembrane region" description="Helical" evidence="1">
    <location>
        <begin position="67"/>
        <end position="84"/>
    </location>
</feature>
<dbReference type="EMBL" id="JAZGJU010000162">
    <property type="protein sequence ID" value="MEE6130518.1"/>
    <property type="molecule type" value="Genomic_DNA"/>
</dbReference>
<evidence type="ECO:0000313" key="2">
    <source>
        <dbReference type="EMBL" id="MEE6130518.1"/>
    </source>
</evidence>
<keyword evidence="3" id="KW-1185">Reference proteome</keyword>
<gene>
    <name evidence="2" type="ORF">V2E39_24225</name>
</gene>
<keyword evidence="1" id="KW-1133">Transmembrane helix</keyword>
<sequence length="166" mass="19036">QMTQRSFPQEMLNLQKNSSIKYSTISTIGSILVLISATFPFINNLIGIVFPSIKTTWVDAANNSLDAVLWSFAICFQATVIVLTKDMEPYLFCYGPVLFSSLYSSAFYFMPLFGFTPNEDLWFFFALAGIVVILLGTMYFTRLYVKVLKMRENRIKRSIEEIIKEN</sequence>
<organism evidence="2 3">
    <name type="scientific">Chryseobacterium arthrosphaerae</name>
    <dbReference type="NCBI Taxonomy" id="651561"/>
    <lineage>
        <taxon>Bacteria</taxon>
        <taxon>Pseudomonadati</taxon>
        <taxon>Bacteroidota</taxon>
        <taxon>Flavobacteriia</taxon>
        <taxon>Flavobacteriales</taxon>
        <taxon>Weeksellaceae</taxon>
        <taxon>Chryseobacterium group</taxon>
        <taxon>Chryseobacterium</taxon>
    </lineage>
</organism>
<feature type="transmembrane region" description="Helical" evidence="1">
    <location>
        <begin position="20"/>
        <end position="42"/>
    </location>
</feature>
<feature type="transmembrane region" description="Helical" evidence="1">
    <location>
        <begin position="91"/>
        <end position="110"/>
    </location>
</feature>
<feature type="transmembrane region" description="Helical" evidence="1">
    <location>
        <begin position="122"/>
        <end position="145"/>
    </location>
</feature>
<feature type="non-terminal residue" evidence="2">
    <location>
        <position position="1"/>
    </location>
</feature>
<evidence type="ECO:0000256" key="1">
    <source>
        <dbReference type="SAM" id="Phobius"/>
    </source>
</evidence>
<evidence type="ECO:0000313" key="3">
    <source>
        <dbReference type="Proteomes" id="UP001350005"/>
    </source>
</evidence>